<keyword evidence="2" id="KW-0732">Signal</keyword>
<comment type="caution">
    <text evidence="3">The sequence shown here is derived from an EMBL/GenBank/DDBJ whole genome shotgun (WGS) entry which is preliminary data.</text>
</comment>
<name>A0A5C6XGK8_9DELT</name>
<dbReference type="OrthoDB" id="5512787at2"/>
<proteinExistence type="predicted"/>
<dbReference type="AlphaFoldDB" id="A0A5C6XGK8"/>
<protein>
    <submittedName>
        <fullName evidence="3">Uncharacterized protein</fullName>
    </submittedName>
</protein>
<sequence>MPTPRQLAMLLLVFGTLQAPPLPAHAQQSPRGFGPTVRMSSSLPSEDAEAEALLRATRAALRDQARQALYAALVDPVAHSDAPTEPAALQTLRRVIDDPSTTASFRTALQLQLAALHLFHNRPELADQTLARARRLAGDARALLRSIDLFDAGRALSLGQPERARALLGCEQPAEVDDASTLLCPPDTNLPPAPIVGREFLVAALLHRPLEDARDNARAARRFIIEPLTLARARVDTGSLEPVNALLANAQRIDDDAAQLRLHLALADLIVQRAGSARFADTHLQSATELLKRQPDGFAELRLRALNARQCLDRAPATACPDTARALASLTELPPPLLPDIPWARYCTADSEELAIPFCLEAENSAPPQDRARAALTRARIHLNALHPTPARAALLDLEAHLQPLDAPPTDLLIARCQLNDLTRTSRTYQVCQQALDRLAIPAAETPARQANIVHILLAIARATPPEPTPMAPSAYLRLAIDLATAGHTPLWGLASRAALDLADLHARHQPPPPDAPAYFAEVHAFDHRARTRSEHPEVDQPLDNDARSRNLSRWLDTLAALKLWPELLHRARQSYDLARRSENTSLGAHALLRRAQALHALNQRDRACAALLAADALGTPSNLLELSEHLRSDLPTRCLTPTSPPAAARAPK</sequence>
<dbReference type="Proteomes" id="UP000321046">
    <property type="component" value="Unassembled WGS sequence"/>
</dbReference>
<feature type="signal peptide" evidence="2">
    <location>
        <begin position="1"/>
        <end position="26"/>
    </location>
</feature>
<dbReference type="RefSeq" id="WP_146973768.1">
    <property type="nucleotide sequence ID" value="NZ_VOSL01000031.1"/>
</dbReference>
<evidence type="ECO:0000256" key="2">
    <source>
        <dbReference type="SAM" id="SignalP"/>
    </source>
</evidence>
<evidence type="ECO:0000313" key="4">
    <source>
        <dbReference type="Proteomes" id="UP000321046"/>
    </source>
</evidence>
<feature type="region of interest" description="Disordered" evidence="1">
    <location>
        <begin position="23"/>
        <end position="44"/>
    </location>
</feature>
<accession>A0A5C6XGK8</accession>
<gene>
    <name evidence="3" type="ORF">FRC96_06870</name>
</gene>
<dbReference type="EMBL" id="VOSL01000031">
    <property type="protein sequence ID" value="TXD39643.1"/>
    <property type="molecule type" value="Genomic_DNA"/>
</dbReference>
<evidence type="ECO:0000256" key="1">
    <source>
        <dbReference type="SAM" id="MobiDB-lite"/>
    </source>
</evidence>
<evidence type="ECO:0000313" key="3">
    <source>
        <dbReference type="EMBL" id="TXD39643.1"/>
    </source>
</evidence>
<reference evidence="3 4" key="1">
    <citation type="submission" date="2019-08" db="EMBL/GenBank/DDBJ databases">
        <title>Bradymonadales sp. TMQ2.</title>
        <authorList>
            <person name="Liang Q."/>
        </authorList>
    </citation>
    <scope>NUCLEOTIDE SEQUENCE [LARGE SCALE GENOMIC DNA]</scope>
    <source>
        <strain evidence="3 4">TMQ2</strain>
    </source>
</reference>
<organism evidence="3 4">
    <name type="scientific">Lujinxingia vulgaris</name>
    <dbReference type="NCBI Taxonomy" id="2600176"/>
    <lineage>
        <taxon>Bacteria</taxon>
        <taxon>Deltaproteobacteria</taxon>
        <taxon>Bradymonadales</taxon>
        <taxon>Lujinxingiaceae</taxon>
        <taxon>Lujinxingia</taxon>
    </lineage>
</organism>
<feature type="chain" id="PRO_5022945245" evidence="2">
    <location>
        <begin position="27"/>
        <end position="653"/>
    </location>
</feature>